<comment type="catalytic activity">
    <reaction evidence="4">
        <text>(S)-ureidoglycolate = urea + glyoxylate</text>
        <dbReference type="Rhea" id="RHEA:11304"/>
        <dbReference type="ChEBI" id="CHEBI:16199"/>
        <dbReference type="ChEBI" id="CHEBI:36655"/>
        <dbReference type="ChEBI" id="CHEBI:57296"/>
        <dbReference type="EC" id="4.3.2.3"/>
    </reaction>
</comment>
<keyword evidence="6" id="KW-1185">Reference proteome</keyword>
<proteinExistence type="predicted"/>
<dbReference type="NCBIfam" id="NF009932">
    <property type="entry name" value="PRK13395.1"/>
    <property type="match status" value="1"/>
</dbReference>
<dbReference type="InterPro" id="IPR047233">
    <property type="entry name" value="UAH_cupin"/>
</dbReference>
<organism evidence="5 6">
    <name type="scientific">Leucothrix arctica</name>
    <dbReference type="NCBI Taxonomy" id="1481894"/>
    <lineage>
        <taxon>Bacteria</taxon>
        <taxon>Pseudomonadati</taxon>
        <taxon>Pseudomonadota</taxon>
        <taxon>Gammaproteobacteria</taxon>
        <taxon>Thiotrichales</taxon>
        <taxon>Thiotrichaceae</taxon>
        <taxon>Leucothrix</taxon>
    </lineage>
</organism>
<dbReference type="InterPro" id="IPR007247">
    <property type="entry name" value="Ureidogly_lyase"/>
</dbReference>
<dbReference type="PIRSF" id="PIRSF017306">
    <property type="entry name" value="Ureidogly_hydro"/>
    <property type="match status" value="1"/>
</dbReference>
<dbReference type="GO" id="GO:0000256">
    <property type="term" value="P:allantoin catabolic process"/>
    <property type="evidence" value="ECO:0007669"/>
    <property type="project" value="InterPro"/>
</dbReference>
<dbReference type="RefSeq" id="WP_109822536.1">
    <property type="nucleotide sequence ID" value="NZ_QGKL01000019.1"/>
</dbReference>
<name>A0A317CFY6_9GAMM</name>
<dbReference type="Pfam" id="PF04115">
    <property type="entry name" value="Ureidogly_lyase"/>
    <property type="match status" value="1"/>
</dbReference>
<sequence>MEKKKIQLVAEPLTAEGFAPFGDVIEADPNSENHFSINGGLIERFNDLATIDVTPEGGRPLINIAICNKATALPYHIVFLERHPLGSQAFIPMDDTPMIVAVAPAQDHIEPSDIRAFITNGKQGINYNRSVWHMPMAPLADGIKMLMIDRGGEGNNYEEFHFPDVDVHLDIPK</sequence>
<dbReference type="CDD" id="cd20298">
    <property type="entry name" value="cupin_UAH"/>
    <property type="match status" value="1"/>
</dbReference>
<dbReference type="GO" id="GO:0004848">
    <property type="term" value="F:ureidoglycolate hydrolase activity"/>
    <property type="evidence" value="ECO:0007669"/>
    <property type="project" value="UniProtKB-EC"/>
</dbReference>
<dbReference type="InterPro" id="IPR011051">
    <property type="entry name" value="RmlC_Cupin_sf"/>
</dbReference>
<evidence type="ECO:0000313" key="5">
    <source>
        <dbReference type="EMBL" id="PWQ97494.1"/>
    </source>
</evidence>
<keyword evidence="3 5" id="KW-0456">Lyase</keyword>
<dbReference type="SUPFAM" id="SSF51182">
    <property type="entry name" value="RmlC-like cupins"/>
    <property type="match status" value="1"/>
</dbReference>
<dbReference type="AlphaFoldDB" id="A0A317CFY6"/>
<protein>
    <submittedName>
        <fullName evidence="5">Ureidoglycolate lyase</fullName>
        <ecNumber evidence="5">3.5.1.116</ecNumber>
    </submittedName>
</protein>
<dbReference type="PANTHER" id="PTHR21221">
    <property type="entry name" value="UREIDOGLYCOLATE HYDROLASE"/>
    <property type="match status" value="1"/>
</dbReference>
<keyword evidence="2" id="KW-0659">Purine metabolism</keyword>
<evidence type="ECO:0000256" key="1">
    <source>
        <dbReference type="ARBA" id="ARBA00011738"/>
    </source>
</evidence>
<dbReference type="GO" id="GO:0050385">
    <property type="term" value="F:ureidoglycolate lyase activity"/>
    <property type="evidence" value="ECO:0007669"/>
    <property type="project" value="UniProtKB-EC"/>
</dbReference>
<comment type="subunit">
    <text evidence="1">Homodimer.</text>
</comment>
<dbReference type="EMBL" id="QGKL01000019">
    <property type="protein sequence ID" value="PWQ97494.1"/>
    <property type="molecule type" value="Genomic_DNA"/>
</dbReference>
<evidence type="ECO:0000256" key="3">
    <source>
        <dbReference type="ARBA" id="ARBA00023239"/>
    </source>
</evidence>
<dbReference type="PANTHER" id="PTHR21221:SF1">
    <property type="entry name" value="UREIDOGLYCOLATE LYASE"/>
    <property type="match status" value="1"/>
</dbReference>
<gene>
    <name evidence="5" type="ORF">DKT75_06095</name>
</gene>
<evidence type="ECO:0000256" key="2">
    <source>
        <dbReference type="ARBA" id="ARBA00022631"/>
    </source>
</evidence>
<dbReference type="Gene3D" id="2.60.120.480">
    <property type="entry name" value="Ureidoglycolate hydrolase"/>
    <property type="match status" value="1"/>
</dbReference>
<dbReference type="GO" id="GO:0006144">
    <property type="term" value="P:purine nucleobase metabolic process"/>
    <property type="evidence" value="ECO:0007669"/>
    <property type="project" value="UniProtKB-KW"/>
</dbReference>
<evidence type="ECO:0000313" key="6">
    <source>
        <dbReference type="Proteomes" id="UP000245506"/>
    </source>
</evidence>
<dbReference type="InterPro" id="IPR024060">
    <property type="entry name" value="Ureidoglycolate_lyase_dom_sf"/>
</dbReference>
<dbReference type="Proteomes" id="UP000245506">
    <property type="component" value="Unassembled WGS sequence"/>
</dbReference>
<comment type="caution">
    <text evidence="5">The sequence shown here is derived from an EMBL/GenBank/DDBJ whole genome shotgun (WGS) entry which is preliminary data.</text>
</comment>
<dbReference type="EC" id="3.5.1.116" evidence="5"/>
<dbReference type="OrthoDB" id="9804602at2"/>
<keyword evidence="5" id="KW-0378">Hydrolase</keyword>
<accession>A0A317CFY6</accession>
<evidence type="ECO:0000256" key="4">
    <source>
        <dbReference type="ARBA" id="ARBA00047684"/>
    </source>
</evidence>
<reference evidence="5 6" key="1">
    <citation type="submission" date="2018-05" db="EMBL/GenBank/DDBJ databases">
        <title>Leucothrix arctica sp. nov., isolated from Arctic seawater.</title>
        <authorList>
            <person name="Choi A."/>
            <person name="Baek K."/>
        </authorList>
    </citation>
    <scope>NUCLEOTIDE SEQUENCE [LARGE SCALE GENOMIC DNA]</scope>
    <source>
        <strain evidence="5 6">IMCC9719</strain>
    </source>
</reference>